<dbReference type="Proteomes" id="UP001211907">
    <property type="component" value="Unassembled WGS sequence"/>
</dbReference>
<comment type="caution">
    <text evidence="3">The sequence shown here is derived from an EMBL/GenBank/DDBJ whole genome shotgun (WGS) entry which is preliminary data.</text>
</comment>
<comment type="similarity">
    <text evidence="1">Belongs to the peptidase S12 family.</text>
</comment>
<dbReference type="Gene3D" id="3.40.710.10">
    <property type="entry name" value="DD-peptidase/beta-lactamase superfamily"/>
    <property type="match status" value="1"/>
</dbReference>
<gene>
    <name evidence="3" type="ORF">HK100_000646</name>
</gene>
<dbReference type="PANTHER" id="PTHR46825">
    <property type="entry name" value="D-ALANYL-D-ALANINE-CARBOXYPEPTIDASE/ENDOPEPTIDASE AMPH"/>
    <property type="match status" value="1"/>
</dbReference>
<dbReference type="InterPro" id="IPR001466">
    <property type="entry name" value="Beta-lactam-related"/>
</dbReference>
<evidence type="ECO:0000259" key="2">
    <source>
        <dbReference type="Pfam" id="PF00144"/>
    </source>
</evidence>
<keyword evidence="4" id="KW-1185">Reference proteome</keyword>
<dbReference type="AlphaFoldDB" id="A0AAD5TAB2"/>
<protein>
    <recommendedName>
        <fullName evidence="2">Beta-lactamase-related domain-containing protein</fullName>
    </recommendedName>
</protein>
<dbReference type="Pfam" id="PF00144">
    <property type="entry name" value="Beta-lactamase"/>
    <property type="match status" value="1"/>
</dbReference>
<dbReference type="SUPFAM" id="SSF56601">
    <property type="entry name" value="beta-lactamase/transpeptidase-like"/>
    <property type="match status" value="1"/>
</dbReference>
<accession>A0AAD5TAB2</accession>
<dbReference type="PANTHER" id="PTHR46825:SF15">
    <property type="entry name" value="BETA-LACTAMASE-RELATED DOMAIN-CONTAINING PROTEIN"/>
    <property type="match status" value="1"/>
</dbReference>
<evidence type="ECO:0000256" key="1">
    <source>
        <dbReference type="ARBA" id="ARBA00038215"/>
    </source>
</evidence>
<reference evidence="3" key="1">
    <citation type="submission" date="2020-05" db="EMBL/GenBank/DDBJ databases">
        <title>Phylogenomic resolution of chytrid fungi.</title>
        <authorList>
            <person name="Stajich J.E."/>
            <person name="Amses K."/>
            <person name="Simmons R."/>
            <person name="Seto K."/>
            <person name="Myers J."/>
            <person name="Bonds A."/>
            <person name="Quandt C.A."/>
            <person name="Barry K."/>
            <person name="Liu P."/>
            <person name="Grigoriev I."/>
            <person name="Longcore J.E."/>
            <person name="James T.Y."/>
        </authorList>
    </citation>
    <scope>NUCLEOTIDE SEQUENCE</scope>
    <source>
        <strain evidence="3">JEL0513</strain>
    </source>
</reference>
<organism evidence="3 4">
    <name type="scientific">Physocladia obscura</name>
    <dbReference type="NCBI Taxonomy" id="109957"/>
    <lineage>
        <taxon>Eukaryota</taxon>
        <taxon>Fungi</taxon>
        <taxon>Fungi incertae sedis</taxon>
        <taxon>Chytridiomycota</taxon>
        <taxon>Chytridiomycota incertae sedis</taxon>
        <taxon>Chytridiomycetes</taxon>
        <taxon>Chytridiales</taxon>
        <taxon>Chytriomycetaceae</taxon>
        <taxon>Physocladia</taxon>
    </lineage>
</organism>
<dbReference type="InterPro" id="IPR050491">
    <property type="entry name" value="AmpC-like"/>
</dbReference>
<proteinExistence type="inferred from homology"/>
<evidence type="ECO:0000313" key="4">
    <source>
        <dbReference type="Proteomes" id="UP001211907"/>
    </source>
</evidence>
<sequence>MKNLNLREIEKNIEDAQKQFNVRGLALGIVRESGLAYVNGYGERNSKGDPVSGRTLFQIGSTTKAFTAFAIAALVDDGFLSWDSPVANLSDIEFEFNDPVVQTFANMLDLLSHRSGLPRHDLLFFIWPSLQNIYSKLRVLPPSPFQLRQKFHYNNICYNLAGDIAGSIFERHVKENGADFLTSAWARLVHNKILGPLEMLDTRTESAGMLNTANCAEGFRYDEEKERFVLYDVDSAYRVRGARPAGSMVSNIYDLAKWVSLMLRKGVLEDGKTRLLSKLNFEKLITPHMTYGKPVSDGPIQLESCMLFKLNFIEYLLC</sequence>
<dbReference type="EMBL" id="JADGJH010000113">
    <property type="protein sequence ID" value="KAJ3137433.1"/>
    <property type="molecule type" value="Genomic_DNA"/>
</dbReference>
<name>A0AAD5TAB2_9FUNG</name>
<evidence type="ECO:0000313" key="3">
    <source>
        <dbReference type="EMBL" id="KAJ3137433.1"/>
    </source>
</evidence>
<feature type="domain" description="Beta-lactamase-related" evidence="2">
    <location>
        <begin position="10"/>
        <end position="276"/>
    </location>
</feature>
<dbReference type="InterPro" id="IPR012338">
    <property type="entry name" value="Beta-lactam/transpept-like"/>
</dbReference>